<dbReference type="EMBL" id="JAHLQF010000004">
    <property type="protein sequence ID" value="MBU5485726.1"/>
    <property type="molecule type" value="Genomic_DNA"/>
</dbReference>
<dbReference type="PROSITE" id="PS51257">
    <property type="entry name" value="PROKAR_LIPOPROTEIN"/>
    <property type="match status" value="1"/>
</dbReference>
<organism evidence="1 2">
    <name type="scientific">Clostridium mobile</name>
    <dbReference type="NCBI Taxonomy" id="2841512"/>
    <lineage>
        <taxon>Bacteria</taxon>
        <taxon>Bacillati</taxon>
        <taxon>Bacillota</taxon>
        <taxon>Clostridia</taxon>
        <taxon>Eubacteriales</taxon>
        <taxon>Clostridiaceae</taxon>
        <taxon>Clostridium</taxon>
    </lineage>
</organism>
<reference evidence="1 2" key="1">
    <citation type="submission" date="2021-06" db="EMBL/GenBank/DDBJ databases">
        <authorList>
            <person name="Sun Q."/>
            <person name="Li D."/>
        </authorList>
    </citation>
    <scope>NUCLEOTIDE SEQUENCE [LARGE SCALE GENOMIC DNA]</scope>
    <source>
        <strain evidence="1 2">MSJ-11</strain>
    </source>
</reference>
<keyword evidence="2" id="KW-1185">Reference proteome</keyword>
<dbReference type="Pfam" id="PF14270">
    <property type="entry name" value="DUF4358"/>
    <property type="match status" value="1"/>
</dbReference>
<evidence type="ECO:0000313" key="1">
    <source>
        <dbReference type="EMBL" id="MBU5485726.1"/>
    </source>
</evidence>
<comment type="caution">
    <text evidence="1">The sequence shown here is derived from an EMBL/GenBank/DDBJ whole genome shotgun (WGS) entry which is preliminary data.</text>
</comment>
<proteinExistence type="predicted"/>
<name>A0ABS6EM37_9CLOT</name>
<dbReference type="Proteomes" id="UP000726170">
    <property type="component" value="Unassembled WGS sequence"/>
</dbReference>
<protein>
    <submittedName>
        <fullName evidence="1">DUF4358 domain-containing protein</fullName>
    </submittedName>
</protein>
<sequence>MNKKILMFLLVIVSLFSLFGCGKATKEVNVSVREIAEKIKNEVESSPMVELKEEEVKEKYYVNPDIIEEFVVEIPLMNVKADELGIIKVKDEKNVDEVIEGIKKRAGDVQKTFETYLPDQYENAKNYTLKNNGKYILFIISEDSEKIESIFDGYFK</sequence>
<dbReference type="RefSeq" id="WP_216440299.1">
    <property type="nucleotide sequence ID" value="NZ_JAHLQF010000004.1"/>
</dbReference>
<gene>
    <name evidence="1" type="ORF">KQI86_15505</name>
</gene>
<dbReference type="InterPro" id="IPR025648">
    <property type="entry name" value="DUF4358"/>
</dbReference>
<evidence type="ECO:0000313" key="2">
    <source>
        <dbReference type="Proteomes" id="UP000726170"/>
    </source>
</evidence>
<accession>A0ABS6EM37</accession>